<evidence type="ECO:0000256" key="1">
    <source>
        <dbReference type="SAM" id="MobiDB-lite"/>
    </source>
</evidence>
<dbReference type="Proteomes" id="UP001472677">
    <property type="component" value="Unassembled WGS sequence"/>
</dbReference>
<feature type="compositionally biased region" description="Pro residues" evidence="1">
    <location>
        <begin position="34"/>
        <end position="47"/>
    </location>
</feature>
<evidence type="ECO:0000313" key="2">
    <source>
        <dbReference type="EMBL" id="KAK8584160.1"/>
    </source>
</evidence>
<reference evidence="2 3" key="1">
    <citation type="journal article" date="2024" name="G3 (Bethesda)">
        <title>Genome assembly of Hibiscus sabdariffa L. provides insights into metabolisms of medicinal natural products.</title>
        <authorList>
            <person name="Kim T."/>
        </authorList>
    </citation>
    <scope>NUCLEOTIDE SEQUENCE [LARGE SCALE GENOMIC DNA]</scope>
    <source>
        <strain evidence="2">TK-2024</strain>
        <tissue evidence="2">Old leaves</tissue>
    </source>
</reference>
<feature type="region of interest" description="Disordered" evidence="1">
    <location>
        <begin position="1"/>
        <end position="65"/>
    </location>
</feature>
<gene>
    <name evidence="2" type="ORF">V6N12_068408</name>
</gene>
<comment type="caution">
    <text evidence="2">The sequence shown here is derived from an EMBL/GenBank/DDBJ whole genome shotgun (WGS) entry which is preliminary data.</text>
</comment>
<organism evidence="2 3">
    <name type="scientific">Hibiscus sabdariffa</name>
    <name type="common">roselle</name>
    <dbReference type="NCBI Taxonomy" id="183260"/>
    <lineage>
        <taxon>Eukaryota</taxon>
        <taxon>Viridiplantae</taxon>
        <taxon>Streptophyta</taxon>
        <taxon>Embryophyta</taxon>
        <taxon>Tracheophyta</taxon>
        <taxon>Spermatophyta</taxon>
        <taxon>Magnoliopsida</taxon>
        <taxon>eudicotyledons</taxon>
        <taxon>Gunneridae</taxon>
        <taxon>Pentapetalae</taxon>
        <taxon>rosids</taxon>
        <taxon>malvids</taxon>
        <taxon>Malvales</taxon>
        <taxon>Malvaceae</taxon>
        <taxon>Malvoideae</taxon>
        <taxon>Hibiscus</taxon>
    </lineage>
</organism>
<sequence length="134" mass="14058">MLAIMPPKRETRSGVGAPAGDQNVDAGVDQHDGLPPPPSNPPVPPIPHMGRGAGNAHQAPQGMNFSDMSPWIQAMTGVFQAAVAGANVRAPAPDVAVNTGLPLERIRGVRGVEFRGLEPMEAEECDKYPNALCF</sequence>
<proteinExistence type="predicted"/>
<dbReference type="EMBL" id="JBBPBM010000005">
    <property type="protein sequence ID" value="KAK8584160.1"/>
    <property type="molecule type" value="Genomic_DNA"/>
</dbReference>
<protein>
    <submittedName>
        <fullName evidence="2">Uncharacterized protein</fullName>
    </submittedName>
</protein>
<keyword evidence="3" id="KW-1185">Reference proteome</keyword>
<name>A0ABR2FPZ5_9ROSI</name>
<evidence type="ECO:0000313" key="3">
    <source>
        <dbReference type="Proteomes" id="UP001472677"/>
    </source>
</evidence>
<accession>A0ABR2FPZ5</accession>